<evidence type="ECO:0000313" key="2">
    <source>
        <dbReference type="EMBL" id="SHN24673.1"/>
    </source>
</evidence>
<evidence type="ECO:0000259" key="1">
    <source>
        <dbReference type="Pfam" id="PF20441"/>
    </source>
</evidence>
<dbReference type="AlphaFoldDB" id="A0A9X8QZN2"/>
<dbReference type="GO" id="GO:0004519">
    <property type="term" value="F:endonuclease activity"/>
    <property type="evidence" value="ECO:0007669"/>
    <property type="project" value="InterPro"/>
</dbReference>
<dbReference type="RefSeq" id="WP_079182351.1">
    <property type="nucleotide sequence ID" value="NZ_FRBK01000026.1"/>
</dbReference>
<protein>
    <submittedName>
        <fullName evidence="2">Phage Terminase</fullName>
    </submittedName>
</protein>
<reference evidence="3" key="1">
    <citation type="submission" date="2016-11" db="EMBL/GenBank/DDBJ databases">
        <authorList>
            <person name="Jaros S."/>
            <person name="Januszkiewicz K."/>
            <person name="Wedrychowicz H."/>
        </authorList>
    </citation>
    <scope>NUCLEOTIDE SEQUENCE [LARGE SCALE GENOMIC DNA]</scope>
    <source>
        <strain evidence="3">CGMCC 4.3555</strain>
    </source>
</reference>
<dbReference type="Pfam" id="PF20441">
    <property type="entry name" value="TerL_nuclease"/>
    <property type="match status" value="1"/>
</dbReference>
<accession>A0A9X8QZN2</accession>
<proteinExistence type="predicted"/>
<dbReference type="InterPro" id="IPR046462">
    <property type="entry name" value="TerL_nuclease"/>
</dbReference>
<dbReference type="Proteomes" id="UP000184388">
    <property type="component" value="Unassembled WGS sequence"/>
</dbReference>
<gene>
    <name evidence="2" type="ORF">SAMN05216268_126125</name>
</gene>
<dbReference type="EMBL" id="FRBK01000026">
    <property type="protein sequence ID" value="SHN24673.1"/>
    <property type="molecule type" value="Genomic_DNA"/>
</dbReference>
<evidence type="ECO:0000313" key="3">
    <source>
        <dbReference type="Proteomes" id="UP000184388"/>
    </source>
</evidence>
<comment type="caution">
    <text evidence="2">The sequence shown here is derived from an EMBL/GenBank/DDBJ whole genome shotgun (WGS) entry which is preliminary data.</text>
</comment>
<organism evidence="2 3">
    <name type="scientific">Streptomyces yunnanensis</name>
    <dbReference type="NCBI Taxonomy" id="156453"/>
    <lineage>
        <taxon>Bacteria</taxon>
        <taxon>Bacillati</taxon>
        <taxon>Actinomycetota</taxon>
        <taxon>Actinomycetes</taxon>
        <taxon>Kitasatosporales</taxon>
        <taxon>Streptomycetaceae</taxon>
        <taxon>Streptomyces</taxon>
    </lineage>
</organism>
<feature type="domain" description="Terminase large subunit-like endonuclease" evidence="1">
    <location>
        <begin position="303"/>
        <end position="491"/>
    </location>
</feature>
<name>A0A9X8QZN2_9ACTN</name>
<sequence>MEAVLTIKDDYVPQCGPCKTFGNRACEHRTLGWGILRWARENFREDWKYTPSQVRTILRWYEIDEHGKFVYTQGALQLAKGTGKGPYFATLAAVEFLGPAKFSHFDEQGRAVGKHADEPWVQLFAVNIDQTKNVMLTLHSLFHPDAIAKYAIDPGQERYHARHPDGTFAILEAKTASYRSAEGGRPSALFFDETWHWNESNGGHNVFGTATANAAKVGGRILMATNAYIVGEDSVAERVHVAWQRQQDGKQRRTGLYYEARTANPDFDIEDEQQLRAAIAAAYGDAYWADIDAIIDQCYSGVITYEEILRKYCNLVTASEDSLIDPVAWGRCEIESELRRGDQIALGLDGGEADDSTALVAIRVRDSFIQPIAIWEKPDGPEAQVWKVDKEEVSGMVDWCFQNYKVQAFFSDVAFWETWVNQWSEQYGPRLAIRSTAKSAVAYDMRGNQREITDANMAFVGAVEQGLVKHNGHFGLKRHVENAKKRHNKFGIGFGKASRDSQYKVDAYAATLAAYIARRRLVESGKNTTPKPVPKYQVIGGF</sequence>